<protein>
    <recommendedName>
        <fullName evidence="4">RING-type E3 ubiquitin transferase</fullName>
        <ecNumber evidence="4">2.3.2.27</ecNumber>
    </recommendedName>
</protein>
<evidence type="ECO:0000256" key="4">
    <source>
        <dbReference type="ARBA" id="ARBA00012483"/>
    </source>
</evidence>
<evidence type="ECO:0000256" key="6">
    <source>
        <dbReference type="ARBA" id="ARBA00022692"/>
    </source>
</evidence>
<dbReference type="PANTHER" id="PTHR46913:SF1">
    <property type="entry name" value="RING-H2 FINGER PROTEIN ATL16"/>
    <property type="match status" value="1"/>
</dbReference>
<keyword evidence="10" id="KW-0862">Zinc</keyword>
<evidence type="ECO:0000256" key="14">
    <source>
        <dbReference type="SAM" id="Phobius"/>
    </source>
</evidence>
<evidence type="ECO:0000256" key="1">
    <source>
        <dbReference type="ARBA" id="ARBA00000900"/>
    </source>
</evidence>
<comment type="catalytic activity">
    <reaction evidence="1">
        <text>S-ubiquitinyl-[E2 ubiquitin-conjugating enzyme]-L-cysteine + [acceptor protein]-L-lysine = [E2 ubiquitin-conjugating enzyme]-L-cysteine + N(6)-ubiquitinyl-[acceptor protein]-L-lysine.</text>
        <dbReference type="EC" id="2.3.2.27"/>
    </reaction>
</comment>
<keyword evidence="11 14" id="KW-1133">Transmembrane helix</keyword>
<dbReference type="GO" id="GO:0008270">
    <property type="term" value="F:zinc ion binding"/>
    <property type="evidence" value="ECO:0007669"/>
    <property type="project" value="UniProtKB-KW"/>
</dbReference>
<gene>
    <name evidence="16" type="ORF">FRX31_023290</name>
</gene>
<reference evidence="16 17" key="1">
    <citation type="submission" date="2020-06" db="EMBL/GenBank/DDBJ databases">
        <title>Transcriptomic and genomic resources for Thalictrum thalictroides and T. hernandezii: Facilitating candidate gene discovery in an emerging model plant lineage.</title>
        <authorList>
            <person name="Arias T."/>
            <person name="Riano-Pachon D.M."/>
            <person name="Di Stilio V.S."/>
        </authorList>
    </citation>
    <scope>NUCLEOTIDE SEQUENCE [LARGE SCALE GENOMIC DNA]</scope>
    <source>
        <strain evidence="17">cv. WT478/WT964</strain>
        <tissue evidence="16">Leaves</tissue>
    </source>
</reference>
<dbReference type="InterPro" id="IPR013083">
    <property type="entry name" value="Znf_RING/FYVE/PHD"/>
</dbReference>
<dbReference type="Proteomes" id="UP000554482">
    <property type="component" value="Unassembled WGS sequence"/>
</dbReference>
<dbReference type="InterPro" id="IPR001841">
    <property type="entry name" value="Znf_RING"/>
</dbReference>
<dbReference type="SUPFAM" id="SSF57850">
    <property type="entry name" value="RING/U-box"/>
    <property type="match status" value="1"/>
</dbReference>
<evidence type="ECO:0000256" key="9">
    <source>
        <dbReference type="ARBA" id="ARBA00022786"/>
    </source>
</evidence>
<keyword evidence="6 14" id="KW-0812">Transmembrane</keyword>
<evidence type="ECO:0000256" key="8">
    <source>
        <dbReference type="ARBA" id="ARBA00022771"/>
    </source>
</evidence>
<comment type="subcellular location">
    <subcellularLocation>
        <location evidence="2">Membrane</location>
        <topology evidence="2">Single-pass membrane protein</topology>
    </subcellularLocation>
</comment>
<sequence length="264" mass="29848">MEMMDSSKQTSNIGVQLFAPFMFCMASIFLTAFAVVMYRLLLSSCMEEQHETTLPTTEGSDGMCNRVDEKVLESIPILAYSSNKLEGMFRLDQNECVVCLGELDEGVLVRLLPSCRHAFHLQCIDQWFLTSSNCPLCRSSILESIEIEDNHKEHIPTCAGSDSSIGHIRKHGLLHLSNSFKLPTHRRQLMPITLKRSLSMDYSYVVVDIQEENQRHSSSASSPSSKKAVLSRISSYRKKSFRLLDEASSSLMKSLSQLRISDRR</sequence>
<evidence type="ECO:0000259" key="15">
    <source>
        <dbReference type="PROSITE" id="PS50089"/>
    </source>
</evidence>
<dbReference type="GO" id="GO:0016567">
    <property type="term" value="P:protein ubiquitination"/>
    <property type="evidence" value="ECO:0007669"/>
    <property type="project" value="UniProtKB-UniPathway"/>
</dbReference>
<dbReference type="AlphaFoldDB" id="A0A7J6VQH7"/>
<dbReference type="SMART" id="SM00184">
    <property type="entry name" value="RING"/>
    <property type="match status" value="1"/>
</dbReference>
<evidence type="ECO:0000313" key="16">
    <source>
        <dbReference type="EMBL" id="KAF5187123.1"/>
    </source>
</evidence>
<evidence type="ECO:0000256" key="2">
    <source>
        <dbReference type="ARBA" id="ARBA00004167"/>
    </source>
</evidence>
<dbReference type="PANTHER" id="PTHR46913">
    <property type="entry name" value="RING-H2 FINGER PROTEIN ATL16"/>
    <property type="match status" value="1"/>
</dbReference>
<evidence type="ECO:0000256" key="10">
    <source>
        <dbReference type="ARBA" id="ARBA00022833"/>
    </source>
</evidence>
<name>A0A7J6VQH7_THATH</name>
<evidence type="ECO:0000256" key="11">
    <source>
        <dbReference type="ARBA" id="ARBA00022989"/>
    </source>
</evidence>
<dbReference type="Gene3D" id="3.30.40.10">
    <property type="entry name" value="Zinc/RING finger domain, C3HC4 (zinc finger)"/>
    <property type="match status" value="1"/>
</dbReference>
<dbReference type="UniPathway" id="UPA00143"/>
<accession>A0A7J6VQH7</accession>
<keyword evidence="5" id="KW-0808">Transferase</keyword>
<keyword evidence="8 13" id="KW-0863">Zinc-finger</keyword>
<evidence type="ECO:0000256" key="7">
    <source>
        <dbReference type="ARBA" id="ARBA00022723"/>
    </source>
</evidence>
<comment type="caution">
    <text evidence="16">The sequence shown here is derived from an EMBL/GenBank/DDBJ whole genome shotgun (WGS) entry which is preliminary data.</text>
</comment>
<dbReference type="OrthoDB" id="8062037at2759"/>
<dbReference type="InterPro" id="IPR044600">
    <property type="entry name" value="ATL1/ATL16-like"/>
</dbReference>
<dbReference type="GO" id="GO:0016020">
    <property type="term" value="C:membrane"/>
    <property type="evidence" value="ECO:0007669"/>
    <property type="project" value="UniProtKB-SubCell"/>
</dbReference>
<evidence type="ECO:0000256" key="13">
    <source>
        <dbReference type="PROSITE-ProRule" id="PRU00175"/>
    </source>
</evidence>
<dbReference type="PROSITE" id="PS50089">
    <property type="entry name" value="ZF_RING_2"/>
    <property type="match status" value="1"/>
</dbReference>
<evidence type="ECO:0000256" key="5">
    <source>
        <dbReference type="ARBA" id="ARBA00022679"/>
    </source>
</evidence>
<dbReference type="Pfam" id="PF13639">
    <property type="entry name" value="zf-RING_2"/>
    <property type="match status" value="1"/>
</dbReference>
<organism evidence="16 17">
    <name type="scientific">Thalictrum thalictroides</name>
    <name type="common">Rue-anemone</name>
    <name type="synonym">Anemone thalictroides</name>
    <dbReference type="NCBI Taxonomy" id="46969"/>
    <lineage>
        <taxon>Eukaryota</taxon>
        <taxon>Viridiplantae</taxon>
        <taxon>Streptophyta</taxon>
        <taxon>Embryophyta</taxon>
        <taxon>Tracheophyta</taxon>
        <taxon>Spermatophyta</taxon>
        <taxon>Magnoliopsida</taxon>
        <taxon>Ranunculales</taxon>
        <taxon>Ranunculaceae</taxon>
        <taxon>Thalictroideae</taxon>
        <taxon>Thalictrum</taxon>
    </lineage>
</organism>
<feature type="transmembrane region" description="Helical" evidence="14">
    <location>
        <begin position="21"/>
        <end position="41"/>
    </location>
</feature>
<feature type="domain" description="RING-type" evidence="15">
    <location>
        <begin position="96"/>
        <end position="138"/>
    </location>
</feature>
<keyword evidence="9" id="KW-0833">Ubl conjugation pathway</keyword>
<evidence type="ECO:0000313" key="17">
    <source>
        <dbReference type="Proteomes" id="UP000554482"/>
    </source>
</evidence>
<keyword evidence="7" id="KW-0479">Metal-binding</keyword>
<proteinExistence type="predicted"/>
<evidence type="ECO:0000256" key="12">
    <source>
        <dbReference type="ARBA" id="ARBA00023136"/>
    </source>
</evidence>
<dbReference type="EC" id="2.3.2.27" evidence="4"/>
<keyword evidence="12 14" id="KW-0472">Membrane</keyword>
<comment type="pathway">
    <text evidence="3">Protein modification; protein ubiquitination.</text>
</comment>
<keyword evidence="17" id="KW-1185">Reference proteome</keyword>
<evidence type="ECO:0000256" key="3">
    <source>
        <dbReference type="ARBA" id="ARBA00004906"/>
    </source>
</evidence>
<dbReference type="EMBL" id="JABWDY010028387">
    <property type="protein sequence ID" value="KAF5187123.1"/>
    <property type="molecule type" value="Genomic_DNA"/>
</dbReference>
<dbReference type="GO" id="GO:0061630">
    <property type="term" value="F:ubiquitin protein ligase activity"/>
    <property type="evidence" value="ECO:0007669"/>
    <property type="project" value="UniProtKB-EC"/>
</dbReference>